<dbReference type="STRING" id="1121279.SAMN02745887_02628"/>
<evidence type="ECO:0000256" key="1">
    <source>
        <dbReference type="SAM" id="SignalP"/>
    </source>
</evidence>
<gene>
    <name evidence="2" type="ORF">SAMN02745887_02628</name>
</gene>
<dbReference type="AlphaFoldDB" id="A0A1K2HM36"/>
<name>A0A1K2HM36_9NEIS</name>
<evidence type="ECO:0000313" key="3">
    <source>
        <dbReference type="Proteomes" id="UP000186513"/>
    </source>
</evidence>
<evidence type="ECO:0000313" key="2">
    <source>
        <dbReference type="EMBL" id="SFZ77831.1"/>
    </source>
</evidence>
<keyword evidence="3" id="KW-1185">Reference proteome</keyword>
<dbReference type="EMBL" id="FPKR01000010">
    <property type="protein sequence ID" value="SFZ77831.1"/>
    <property type="molecule type" value="Genomic_DNA"/>
</dbReference>
<dbReference type="SUPFAM" id="SSF53850">
    <property type="entry name" value="Periplasmic binding protein-like II"/>
    <property type="match status" value="1"/>
</dbReference>
<feature type="signal peptide" evidence="1">
    <location>
        <begin position="1"/>
        <end position="21"/>
    </location>
</feature>
<proteinExistence type="predicted"/>
<organism evidence="2 3">
    <name type="scientific">Chitinimonas taiwanensis DSM 18899</name>
    <dbReference type="NCBI Taxonomy" id="1121279"/>
    <lineage>
        <taxon>Bacteria</taxon>
        <taxon>Pseudomonadati</taxon>
        <taxon>Pseudomonadota</taxon>
        <taxon>Betaproteobacteria</taxon>
        <taxon>Neisseriales</taxon>
        <taxon>Chitinibacteraceae</taxon>
        <taxon>Chitinimonas</taxon>
    </lineage>
</organism>
<feature type="chain" id="PRO_5012159471" evidence="1">
    <location>
        <begin position="22"/>
        <end position="263"/>
    </location>
</feature>
<dbReference type="RefSeq" id="WP_072429127.1">
    <property type="nucleotide sequence ID" value="NZ_FPKR01000010.1"/>
</dbReference>
<sequence length="263" mass="28656">MRRPGSALIPVLLGLSLLAQAEPVQLNSLEWPPYSGSLAGQGFLSSLLREALARENYQLTVKIYPWKRATSLAMQGEEGALGFFSASPIECAAARGQLSDPIGSYQLTLAQRSDALTIWREASEFHGKRIGVVEGYDNGKQIDALIYAGKVQADYSSSDVQNLNKLAAGRLAAAVVDKRVFSYYQHKLGLDQLLVGPANLTRRLPLHVCFNQSPSAERLRQALNRQLSGLDLEQYAERYLAHLAKASKSSNTTPKPDTAGLAK</sequence>
<protein>
    <submittedName>
        <fullName evidence="2">Amino acid ABC transporter substrate-binding protein, PAAT family</fullName>
    </submittedName>
</protein>
<reference evidence="2 3" key="1">
    <citation type="submission" date="2016-11" db="EMBL/GenBank/DDBJ databases">
        <authorList>
            <person name="Jaros S."/>
            <person name="Januszkiewicz K."/>
            <person name="Wedrychowicz H."/>
        </authorList>
    </citation>
    <scope>NUCLEOTIDE SEQUENCE [LARGE SCALE GENOMIC DNA]</scope>
    <source>
        <strain evidence="2 3">DSM 18899</strain>
    </source>
</reference>
<keyword evidence="1" id="KW-0732">Signal</keyword>
<dbReference type="Proteomes" id="UP000186513">
    <property type="component" value="Unassembled WGS sequence"/>
</dbReference>
<accession>A0A1K2HM36</accession>
<dbReference type="Gene3D" id="3.40.190.10">
    <property type="entry name" value="Periplasmic binding protein-like II"/>
    <property type="match status" value="2"/>
</dbReference>